<organism evidence="1">
    <name type="scientific">Podoviridae sp. ctIKM86</name>
    <dbReference type="NCBI Taxonomy" id="2827729"/>
    <lineage>
        <taxon>Viruses</taxon>
        <taxon>Duplodnaviria</taxon>
        <taxon>Heunggongvirae</taxon>
        <taxon>Uroviricota</taxon>
        <taxon>Caudoviricetes</taxon>
    </lineage>
</organism>
<dbReference type="GO" id="GO:0016757">
    <property type="term" value="F:glycosyltransferase activity"/>
    <property type="evidence" value="ECO:0007669"/>
    <property type="project" value="InterPro"/>
</dbReference>
<dbReference type="EMBL" id="BK032631">
    <property type="protein sequence ID" value="DAF52232.1"/>
    <property type="molecule type" value="Genomic_DNA"/>
</dbReference>
<dbReference type="SUPFAM" id="SSF53448">
    <property type="entry name" value="Nucleotide-diphospho-sugar transferases"/>
    <property type="match status" value="1"/>
</dbReference>
<proteinExistence type="predicted"/>
<dbReference type="InterPro" id="IPR029044">
    <property type="entry name" value="Nucleotide-diphossugar_trans"/>
</dbReference>
<protein>
    <recommendedName>
        <fullName evidence="2">Glycosyl transferase family 8</fullName>
    </recommendedName>
</protein>
<sequence length="500" mass="58184">MLVNVNIDKLNAENQDIYKAFVAAFNYLNTKHTYVFNSADKAEFTINVSLDYFPIKSIDDWIDQNKDKTQVDITPESSLVYSNGYLYKQSTDAYFIYFKYPILSLLKASTITVETSKYIHDLIYVLEFMSLGSPHSNLISLGKQLLQLVFPNLFIRKKLAYTACELITAKQYGFKFIFTKLGILEEPKQEDIIGNVCFACVTSEEYTEPTYVFLHSMFAFNNIKTFKVYYVNGSDEQVQEYQKRVKEISPNIEVINYTYHTKATTILHFKREYVDSKMSILDELTPLYDLTVMCDCDIICQGSLKGTLLSAKFKQAKILGVKDPLAVVNNTYYSPVKYINGGFIIYKKGNYKFKSRYSAWIKAPHTGSVGKYNEQDFINYENQNEIDTVMDGNNFNIHLRSIDLDTKPKLIHYYGPVKPYQYIRDAACNTIIKVAKGKYTAHLNELAYFYRYYNYAMQIKDKLDYLFIKQLEFIHKTSVFNEYHNKILNFSLEIMETPCK</sequence>
<dbReference type="Pfam" id="PF01501">
    <property type="entry name" value="Glyco_transf_8"/>
    <property type="match status" value="1"/>
</dbReference>
<reference evidence="1" key="1">
    <citation type="journal article" date="2021" name="Proc. Natl. Acad. Sci. U.S.A.">
        <title>A Catalog of Tens of Thousands of Viruses from Human Metagenomes Reveals Hidden Associations with Chronic Diseases.</title>
        <authorList>
            <person name="Tisza M.J."/>
            <person name="Buck C.B."/>
        </authorList>
    </citation>
    <scope>NUCLEOTIDE SEQUENCE</scope>
    <source>
        <strain evidence="1">CtIKM86</strain>
    </source>
</reference>
<evidence type="ECO:0000313" key="1">
    <source>
        <dbReference type="EMBL" id="DAF52232.1"/>
    </source>
</evidence>
<name>A0A8S5SMU3_9CAUD</name>
<dbReference type="InterPro" id="IPR002495">
    <property type="entry name" value="Glyco_trans_8"/>
</dbReference>
<accession>A0A8S5SMU3</accession>
<dbReference type="Gene3D" id="3.90.550.10">
    <property type="entry name" value="Spore Coat Polysaccharide Biosynthesis Protein SpsA, Chain A"/>
    <property type="match status" value="1"/>
</dbReference>
<evidence type="ECO:0008006" key="2">
    <source>
        <dbReference type="Google" id="ProtNLM"/>
    </source>
</evidence>